<dbReference type="Pfam" id="PF00097">
    <property type="entry name" value="zf-C3HC4"/>
    <property type="match status" value="1"/>
</dbReference>
<organism evidence="7 8">
    <name type="scientific">Xylaria bambusicola</name>
    <dbReference type="NCBI Taxonomy" id="326684"/>
    <lineage>
        <taxon>Eukaryota</taxon>
        <taxon>Fungi</taxon>
        <taxon>Dikarya</taxon>
        <taxon>Ascomycota</taxon>
        <taxon>Pezizomycotina</taxon>
        <taxon>Sordariomycetes</taxon>
        <taxon>Xylariomycetidae</taxon>
        <taxon>Xylariales</taxon>
        <taxon>Xylariaceae</taxon>
        <taxon>Xylaria</taxon>
    </lineage>
</organism>
<dbReference type="InterPro" id="IPR017907">
    <property type="entry name" value="Znf_RING_CS"/>
</dbReference>
<dbReference type="GO" id="GO:0008270">
    <property type="term" value="F:zinc ion binding"/>
    <property type="evidence" value="ECO:0007669"/>
    <property type="project" value="UniProtKB-KW"/>
</dbReference>
<keyword evidence="3" id="KW-0862">Zinc</keyword>
<evidence type="ECO:0000256" key="4">
    <source>
        <dbReference type="PROSITE-ProRule" id="PRU00175"/>
    </source>
</evidence>
<evidence type="ECO:0000259" key="5">
    <source>
        <dbReference type="PROSITE" id="PS50089"/>
    </source>
</evidence>
<evidence type="ECO:0000256" key="1">
    <source>
        <dbReference type="ARBA" id="ARBA00022723"/>
    </source>
</evidence>
<dbReference type="PANTHER" id="PTHR23327:SF51">
    <property type="entry name" value="TRANSCRIPTIONAL REGULATOR OF YEAST FORM ADHERENCE 3"/>
    <property type="match status" value="1"/>
</dbReference>
<keyword evidence="8" id="KW-1185">Reference proteome</keyword>
<dbReference type="SUPFAM" id="SSF57850">
    <property type="entry name" value="RING/U-box"/>
    <property type="match status" value="1"/>
</dbReference>
<feature type="domain" description="SPX" evidence="6">
    <location>
        <begin position="1"/>
        <end position="311"/>
    </location>
</feature>
<protein>
    <recommendedName>
        <fullName evidence="9">RING-type domain-containing protein</fullName>
    </recommendedName>
</protein>
<proteinExistence type="predicted"/>
<dbReference type="Pfam" id="PF03105">
    <property type="entry name" value="SPX"/>
    <property type="match status" value="1"/>
</dbReference>
<evidence type="ECO:0000256" key="2">
    <source>
        <dbReference type="ARBA" id="ARBA00022771"/>
    </source>
</evidence>
<dbReference type="PROSITE" id="PS00518">
    <property type="entry name" value="ZF_RING_1"/>
    <property type="match status" value="1"/>
</dbReference>
<evidence type="ECO:0000259" key="6">
    <source>
        <dbReference type="PROSITE" id="PS51382"/>
    </source>
</evidence>
<reference evidence="7 8" key="1">
    <citation type="submission" date="2023-10" db="EMBL/GenBank/DDBJ databases">
        <title>Draft genome sequence of Xylaria bambusicola isolate GMP-LS, the root and basal stem rot pathogen of sugarcane in Indonesia.</title>
        <authorList>
            <person name="Selvaraj P."/>
            <person name="Muralishankar V."/>
            <person name="Muruganantham S."/>
            <person name="Sp S."/>
            <person name="Haryani S."/>
            <person name="Lau K.J.X."/>
            <person name="Naqvi N.I."/>
        </authorList>
    </citation>
    <scope>NUCLEOTIDE SEQUENCE [LARGE SCALE GENOMIC DNA]</scope>
    <source>
        <strain evidence="7">GMP-LS</strain>
    </source>
</reference>
<dbReference type="InterPro" id="IPR001841">
    <property type="entry name" value="Znf_RING"/>
</dbReference>
<feature type="domain" description="RING-type" evidence="5">
    <location>
        <begin position="390"/>
        <end position="429"/>
    </location>
</feature>
<dbReference type="InterPro" id="IPR004331">
    <property type="entry name" value="SPX_dom"/>
</dbReference>
<accession>A0AAN7UB68</accession>
<dbReference type="InterPro" id="IPR018957">
    <property type="entry name" value="Znf_C3HC4_RING-type"/>
</dbReference>
<evidence type="ECO:0000256" key="3">
    <source>
        <dbReference type="ARBA" id="ARBA00022833"/>
    </source>
</evidence>
<dbReference type="PROSITE" id="PS51382">
    <property type="entry name" value="SPX"/>
    <property type="match status" value="1"/>
</dbReference>
<dbReference type="Gene3D" id="3.30.40.10">
    <property type="entry name" value="Zinc/RING finger domain, C3HC4 (zinc finger)"/>
    <property type="match status" value="1"/>
</dbReference>
<evidence type="ECO:0008006" key="9">
    <source>
        <dbReference type="Google" id="ProtNLM"/>
    </source>
</evidence>
<name>A0AAN7UB68_9PEZI</name>
<keyword evidence="1" id="KW-0479">Metal-binding</keyword>
<evidence type="ECO:0000313" key="8">
    <source>
        <dbReference type="Proteomes" id="UP001305414"/>
    </source>
</evidence>
<dbReference type="PROSITE" id="PS50089">
    <property type="entry name" value="ZF_RING_2"/>
    <property type="match status" value="1"/>
</dbReference>
<dbReference type="AlphaFoldDB" id="A0AAN7UB68"/>
<dbReference type="PANTHER" id="PTHR23327">
    <property type="entry name" value="RING FINGER PROTEIN 127"/>
    <property type="match status" value="1"/>
</dbReference>
<gene>
    <name evidence="7" type="ORF">RRF57_001240</name>
</gene>
<dbReference type="Proteomes" id="UP001305414">
    <property type="component" value="Unassembled WGS sequence"/>
</dbReference>
<evidence type="ECO:0000313" key="7">
    <source>
        <dbReference type="EMBL" id="KAK5625524.1"/>
    </source>
</evidence>
<dbReference type="InterPro" id="IPR013083">
    <property type="entry name" value="Znf_RING/FYVE/PHD"/>
</dbReference>
<dbReference type="EMBL" id="JAWHQM010000002">
    <property type="protein sequence ID" value="KAK5625524.1"/>
    <property type="molecule type" value="Genomic_DNA"/>
</dbReference>
<comment type="caution">
    <text evidence="7">The sequence shown here is derived from an EMBL/GenBank/DDBJ whole genome shotgun (WGS) entry which is preliminary data.</text>
</comment>
<sequence length="485" mass="54750">MKWVDCAIPYGQLKKCLKKVTKELEEIGLDKETLTRLAAEQQPSSGNNIPVDPGFRYQLAIDGRDDEGGNGGEFAHLRPKLTVFIKVENGIAVDAKLSPSTREFLQKLTLSNAALTTDALPFADGSSVSSTASSLTASSATDIRQVEVPLVFDAEFFGILQTDVSNIRTLEEEEQAKLEGQIVALGEELGNAVEPSRGRRARGDLQVWRRIFELYLDARIFFSSRESDHGTRTSTQAVEQLHWFQDQVVQRKLVQKLRLDTSHNAFNNFVSVNTALLSILKFQEINRLAVTKILKKFDKRTSLGVSNNFPFFARSHRSLASSVAQDVCARSMYRPIVPSYHGQFHPVSLHFQLRHSLSVKLGLEILLLTLSTEVSAELMSVVPQLDDYLCPICFAIAYWPVRLHCQHVFCSRCLVKMSRKGERYCPLCRADTIMLAGLENFDADRAAFLRKYFPKEVREKVRANERERNQEIFGSSHRTVHCCMM</sequence>
<dbReference type="SMART" id="SM00184">
    <property type="entry name" value="RING"/>
    <property type="match status" value="1"/>
</dbReference>
<keyword evidence="2 4" id="KW-0863">Zinc-finger</keyword>